<dbReference type="InterPro" id="IPR050553">
    <property type="entry name" value="Thioredoxin_ResA/DsbE_sf"/>
</dbReference>
<dbReference type="InterPro" id="IPR000866">
    <property type="entry name" value="AhpC/TSA"/>
</dbReference>
<evidence type="ECO:0000313" key="4">
    <source>
        <dbReference type="Proteomes" id="UP000784880"/>
    </source>
</evidence>
<dbReference type="Pfam" id="PF00578">
    <property type="entry name" value="AhpC-TSA"/>
    <property type="match status" value="1"/>
</dbReference>
<proteinExistence type="predicted"/>
<dbReference type="PROSITE" id="PS51352">
    <property type="entry name" value="THIOREDOXIN_2"/>
    <property type="match status" value="1"/>
</dbReference>
<dbReference type="CDD" id="cd02966">
    <property type="entry name" value="TlpA_like_family"/>
    <property type="match status" value="1"/>
</dbReference>
<evidence type="ECO:0000256" key="1">
    <source>
        <dbReference type="ARBA" id="ARBA00023157"/>
    </source>
</evidence>
<name>A0ABS6JLU3_9BACI</name>
<feature type="domain" description="Thioredoxin" evidence="2">
    <location>
        <begin position="1"/>
        <end position="138"/>
    </location>
</feature>
<accession>A0ABS6JLU3</accession>
<organism evidence="3 4">
    <name type="scientific">Evansella tamaricis</name>
    <dbReference type="NCBI Taxonomy" id="2069301"/>
    <lineage>
        <taxon>Bacteria</taxon>
        <taxon>Bacillati</taxon>
        <taxon>Bacillota</taxon>
        <taxon>Bacilli</taxon>
        <taxon>Bacillales</taxon>
        <taxon>Bacillaceae</taxon>
        <taxon>Evansella</taxon>
    </lineage>
</organism>
<comment type="caution">
    <text evidence="3">The sequence shown here is derived from an EMBL/GenBank/DDBJ whole genome shotgun (WGS) entry which is preliminary data.</text>
</comment>
<keyword evidence="1" id="KW-1015">Disulfide bond</keyword>
<keyword evidence="4" id="KW-1185">Reference proteome</keyword>
<evidence type="ECO:0000313" key="3">
    <source>
        <dbReference type="EMBL" id="MBU9714647.1"/>
    </source>
</evidence>
<dbReference type="InterPro" id="IPR013766">
    <property type="entry name" value="Thioredoxin_domain"/>
</dbReference>
<reference evidence="3 4" key="1">
    <citation type="submission" date="2021-06" db="EMBL/GenBank/DDBJ databases">
        <title>Bacillus sp. RD4P76, an endophyte from a halophyte.</title>
        <authorList>
            <person name="Sun J.-Q."/>
        </authorList>
    </citation>
    <scope>NUCLEOTIDE SEQUENCE [LARGE SCALE GENOMIC DNA]</scope>
    <source>
        <strain evidence="3 4">CGMCC 1.15917</strain>
    </source>
</reference>
<dbReference type="Proteomes" id="UP000784880">
    <property type="component" value="Unassembled WGS sequence"/>
</dbReference>
<dbReference type="PANTHER" id="PTHR42852">
    <property type="entry name" value="THIOL:DISULFIDE INTERCHANGE PROTEIN DSBE"/>
    <property type="match status" value="1"/>
</dbReference>
<gene>
    <name evidence="3" type="ORF">KS419_23155</name>
</gene>
<dbReference type="PANTHER" id="PTHR42852:SF17">
    <property type="entry name" value="THIOREDOXIN-LIKE PROTEIN HI_1115"/>
    <property type="match status" value="1"/>
</dbReference>
<dbReference type="EMBL" id="JAHQCS010000182">
    <property type="protein sequence ID" value="MBU9714647.1"/>
    <property type="molecule type" value="Genomic_DNA"/>
</dbReference>
<protein>
    <submittedName>
        <fullName evidence="3">TlpA family protein disulfide reductase</fullName>
    </submittedName>
</protein>
<sequence>MKAPEFTLASIYDNGNVSLNDYHGTPLLITFWVSWCPDCQRDIPMKDHLYKSMDKDRLKMLLINVSGREYDQKNALTYYEKEKISIPSLQDIGTKVYDAYQCMSVPTTFLLNKEHNIVARFNDKSTFQNIVKELGKVL</sequence>
<evidence type="ECO:0000259" key="2">
    <source>
        <dbReference type="PROSITE" id="PS51352"/>
    </source>
</evidence>
<dbReference type="RefSeq" id="WP_217069380.1">
    <property type="nucleotide sequence ID" value="NZ_JAHQCS010000182.1"/>
</dbReference>